<evidence type="ECO:0000256" key="10">
    <source>
        <dbReference type="ARBA" id="ARBA00044770"/>
    </source>
</evidence>
<sequence>MPLIALILIFFAIEAFSPERMSRITSFLNPEDVVVRDDDGYQLWNSLLALGSGNWKGIGFMESRMKMRYLPEAHTDFILSIVGEELGFIGMIGVIAGYLLLGWFGMRIAMNSRSRFGMLLATTITMIIVLQAGINIGVVSGALPTKGISAPFISYGGSNLLMNMIMAALLISVGLENVPGLTDNWWGRKK</sequence>
<evidence type="ECO:0000256" key="12">
    <source>
        <dbReference type="SAM" id="Phobius"/>
    </source>
</evidence>
<evidence type="ECO:0000256" key="4">
    <source>
        <dbReference type="ARBA" id="ARBA00022692"/>
    </source>
</evidence>
<accession>A0A645FA00</accession>
<organism evidence="13">
    <name type="scientific">bioreactor metagenome</name>
    <dbReference type="NCBI Taxonomy" id="1076179"/>
    <lineage>
        <taxon>unclassified sequences</taxon>
        <taxon>metagenomes</taxon>
        <taxon>ecological metagenomes</taxon>
    </lineage>
</organism>
<evidence type="ECO:0000256" key="9">
    <source>
        <dbReference type="ARBA" id="ARBA00032370"/>
    </source>
</evidence>
<evidence type="ECO:0000256" key="6">
    <source>
        <dbReference type="ARBA" id="ARBA00022984"/>
    </source>
</evidence>
<evidence type="ECO:0000256" key="3">
    <source>
        <dbReference type="ARBA" id="ARBA00022679"/>
    </source>
</evidence>
<dbReference type="GO" id="GO:0009252">
    <property type="term" value="P:peptidoglycan biosynthetic process"/>
    <property type="evidence" value="ECO:0007669"/>
    <property type="project" value="UniProtKB-KW"/>
</dbReference>
<comment type="caution">
    <text evidence="13">The sequence shown here is derived from an EMBL/GenBank/DDBJ whole genome shotgun (WGS) entry which is preliminary data.</text>
</comment>
<evidence type="ECO:0000256" key="8">
    <source>
        <dbReference type="ARBA" id="ARBA00023136"/>
    </source>
</evidence>
<keyword evidence="7 12" id="KW-1133">Transmembrane helix</keyword>
<dbReference type="GO" id="GO:0051301">
    <property type="term" value="P:cell division"/>
    <property type="evidence" value="ECO:0007669"/>
    <property type="project" value="InterPro"/>
</dbReference>
<keyword evidence="6" id="KW-0573">Peptidoglycan synthesis</keyword>
<comment type="catalytic activity">
    <reaction evidence="11">
        <text>[GlcNAc-(1-&gt;4)-Mur2Ac(oyl-L-Ala-gamma-D-Glu-L-Lys-D-Ala-D-Ala)](n)-di-trans,octa-cis-undecaprenyl diphosphate + beta-D-GlcNAc-(1-&gt;4)-Mur2Ac(oyl-L-Ala-gamma-D-Glu-L-Lys-D-Ala-D-Ala)-di-trans,octa-cis-undecaprenyl diphosphate = [GlcNAc-(1-&gt;4)-Mur2Ac(oyl-L-Ala-gamma-D-Glu-L-Lys-D-Ala-D-Ala)](n+1)-di-trans,octa-cis-undecaprenyl diphosphate + di-trans,octa-cis-undecaprenyl diphosphate + H(+)</text>
        <dbReference type="Rhea" id="RHEA:23708"/>
        <dbReference type="Rhea" id="RHEA-COMP:9602"/>
        <dbReference type="Rhea" id="RHEA-COMP:9603"/>
        <dbReference type="ChEBI" id="CHEBI:15378"/>
        <dbReference type="ChEBI" id="CHEBI:58405"/>
        <dbReference type="ChEBI" id="CHEBI:60033"/>
        <dbReference type="ChEBI" id="CHEBI:78435"/>
        <dbReference type="EC" id="2.4.99.28"/>
    </reaction>
</comment>
<proteinExistence type="predicted"/>
<evidence type="ECO:0000256" key="5">
    <source>
        <dbReference type="ARBA" id="ARBA00022960"/>
    </source>
</evidence>
<keyword evidence="8 12" id="KW-0472">Membrane</keyword>
<dbReference type="EC" id="2.4.99.28" evidence="10"/>
<dbReference type="InterPro" id="IPR001182">
    <property type="entry name" value="FtsW/RodA"/>
</dbReference>
<dbReference type="PANTHER" id="PTHR30474:SF2">
    <property type="entry name" value="PEPTIDOGLYCAN GLYCOSYLTRANSFERASE FTSW-RELATED"/>
    <property type="match status" value="1"/>
</dbReference>
<dbReference type="GO" id="GO:0008955">
    <property type="term" value="F:peptidoglycan glycosyltransferase activity"/>
    <property type="evidence" value="ECO:0007669"/>
    <property type="project" value="UniProtKB-EC"/>
</dbReference>
<reference evidence="13" key="1">
    <citation type="submission" date="2019-08" db="EMBL/GenBank/DDBJ databases">
        <authorList>
            <person name="Kucharzyk K."/>
            <person name="Murdoch R.W."/>
            <person name="Higgins S."/>
            <person name="Loffler F."/>
        </authorList>
    </citation>
    <scope>NUCLEOTIDE SEQUENCE</scope>
</reference>
<dbReference type="GO" id="GO:0015648">
    <property type="term" value="F:lipid-linked peptidoglycan transporter activity"/>
    <property type="evidence" value="ECO:0007669"/>
    <property type="project" value="TreeGrafter"/>
</dbReference>
<dbReference type="GO" id="GO:0005886">
    <property type="term" value="C:plasma membrane"/>
    <property type="evidence" value="ECO:0007669"/>
    <property type="project" value="TreeGrafter"/>
</dbReference>
<dbReference type="GO" id="GO:0032153">
    <property type="term" value="C:cell division site"/>
    <property type="evidence" value="ECO:0007669"/>
    <property type="project" value="TreeGrafter"/>
</dbReference>
<keyword evidence="4 12" id="KW-0812">Transmembrane</keyword>
<keyword evidence="2 13" id="KW-0328">Glycosyltransferase</keyword>
<evidence type="ECO:0000256" key="1">
    <source>
        <dbReference type="ARBA" id="ARBA00004141"/>
    </source>
</evidence>
<evidence type="ECO:0000256" key="2">
    <source>
        <dbReference type="ARBA" id="ARBA00022676"/>
    </source>
</evidence>
<feature type="transmembrane region" description="Helical" evidence="12">
    <location>
        <begin position="160"/>
        <end position="181"/>
    </location>
</feature>
<feature type="transmembrane region" description="Helical" evidence="12">
    <location>
        <begin position="86"/>
        <end position="104"/>
    </location>
</feature>
<dbReference type="Pfam" id="PF01098">
    <property type="entry name" value="FTSW_RODA_SPOVE"/>
    <property type="match status" value="1"/>
</dbReference>
<gene>
    <name evidence="13" type="primary">ftsW_61</name>
    <name evidence="13" type="ORF">SDC9_157687</name>
</gene>
<name>A0A645FA00_9ZZZZ</name>
<comment type="subcellular location">
    <subcellularLocation>
        <location evidence="1">Membrane</location>
        <topology evidence="1">Multi-pass membrane protein</topology>
    </subcellularLocation>
</comment>
<evidence type="ECO:0000256" key="7">
    <source>
        <dbReference type="ARBA" id="ARBA00022989"/>
    </source>
</evidence>
<feature type="transmembrane region" description="Helical" evidence="12">
    <location>
        <begin position="116"/>
        <end position="140"/>
    </location>
</feature>
<dbReference type="EMBL" id="VSSQ01056539">
    <property type="protein sequence ID" value="MPN10392.1"/>
    <property type="molecule type" value="Genomic_DNA"/>
</dbReference>
<dbReference type="AlphaFoldDB" id="A0A645FA00"/>
<evidence type="ECO:0000313" key="13">
    <source>
        <dbReference type="EMBL" id="MPN10392.1"/>
    </source>
</evidence>
<keyword evidence="3 13" id="KW-0808">Transferase</keyword>
<keyword evidence="5" id="KW-0133">Cell shape</keyword>
<protein>
    <recommendedName>
        <fullName evidence="10">peptidoglycan glycosyltransferase</fullName>
        <ecNumber evidence="10">2.4.99.28</ecNumber>
    </recommendedName>
    <alternativeName>
        <fullName evidence="9">Peptidoglycan polymerase</fullName>
    </alternativeName>
</protein>
<evidence type="ECO:0000256" key="11">
    <source>
        <dbReference type="ARBA" id="ARBA00049902"/>
    </source>
</evidence>
<dbReference type="PANTHER" id="PTHR30474">
    <property type="entry name" value="CELL CYCLE PROTEIN"/>
    <property type="match status" value="1"/>
</dbReference>
<dbReference type="GO" id="GO:0008360">
    <property type="term" value="P:regulation of cell shape"/>
    <property type="evidence" value="ECO:0007669"/>
    <property type="project" value="UniProtKB-KW"/>
</dbReference>